<dbReference type="EMBL" id="CAJOBC010033859">
    <property type="protein sequence ID" value="CAF4103200.1"/>
    <property type="molecule type" value="Genomic_DNA"/>
</dbReference>
<gene>
    <name evidence="2" type="ORF">GPM918_LOCUS28149</name>
    <name evidence="3" type="ORF">SRO942_LOCUS28615</name>
</gene>
<dbReference type="AlphaFoldDB" id="A0A815DGJ6"/>
<dbReference type="Proteomes" id="UP000681722">
    <property type="component" value="Unassembled WGS sequence"/>
</dbReference>
<feature type="transmembrane region" description="Helical" evidence="1">
    <location>
        <begin position="138"/>
        <end position="156"/>
    </location>
</feature>
<feature type="transmembrane region" description="Helical" evidence="1">
    <location>
        <begin position="68"/>
        <end position="92"/>
    </location>
</feature>
<evidence type="ECO:0000313" key="2">
    <source>
        <dbReference type="EMBL" id="CAF1293345.1"/>
    </source>
</evidence>
<keyword evidence="1" id="KW-0812">Transmembrane</keyword>
<dbReference type="OrthoDB" id="10075234at2759"/>
<dbReference type="Proteomes" id="UP000663829">
    <property type="component" value="Unassembled WGS sequence"/>
</dbReference>
<keyword evidence="4" id="KW-1185">Reference proteome</keyword>
<protein>
    <submittedName>
        <fullName evidence="2">Uncharacterized protein</fullName>
    </submittedName>
</protein>
<comment type="caution">
    <text evidence="2">The sequence shown here is derived from an EMBL/GenBank/DDBJ whole genome shotgun (WGS) entry which is preliminary data.</text>
</comment>
<dbReference type="EMBL" id="CAJNOQ010012158">
    <property type="protein sequence ID" value="CAF1293345.1"/>
    <property type="molecule type" value="Genomic_DNA"/>
</dbReference>
<evidence type="ECO:0000313" key="3">
    <source>
        <dbReference type="EMBL" id="CAF4103200.1"/>
    </source>
</evidence>
<feature type="transmembrane region" description="Helical" evidence="1">
    <location>
        <begin position="113"/>
        <end position="132"/>
    </location>
</feature>
<proteinExistence type="predicted"/>
<keyword evidence="1" id="KW-0472">Membrane</keyword>
<evidence type="ECO:0000313" key="4">
    <source>
        <dbReference type="Proteomes" id="UP000663829"/>
    </source>
</evidence>
<organism evidence="2 4">
    <name type="scientific">Didymodactylos carnosus</name>
    <dbReference type="NCBI Taxonomy" id="1234261"/>
    <lineage>
        <taxon>Eukaryota</taxon>
        <taxon>Metazoa</taxon>
        <taxon>Spiralia</taxon>
        <taxon>Gnathifera</taxon>
        <taxon>Rotifera</taxon>
        <taxon>Eurotatoria</taxon>
        <taxon>Bdelloidea</taxon>
        <taxon>Philodinida</taxon>
        <taxon>Philodinidae</taxon>
        <taxon>Didymodactylos</taxon>
    </lineage>
</organism>
<evidence type="ECO:0000256" key="1">
    <source>
        <dbReference type="SAM" id="Phobius"/>
    </source>
</evidence>
<reference evidence="2" key="1">
    <citation type="submission" date="2021-02" db="EMBL/GenBank/DDBJ databases">
        <authorList>
            <person name="Nowell W R."/>
        </authorList>
    </citation>
    <scope>NUCLEOTIDE SEQUENCE</scope>
</reference>
<accession>A0A815DGJ6</accession>
<sequence>MYSSTSVDKSEVLQFFHGSRYVALEIFTTVYASGVPAFGVSVEIYLLIPYVIVTSILVARKCGSKATTTIAIVWVLKIVFIFIAVEMNHWNFRKYRDYKEKFNTSARALQRQALIFSVSMLFLSAPGLKALYAGVHKSLPFTVSMIQAIVVLLNYMNHYSHTITINV</sequence>
<keyword evidence="1" id="KW-1133">Transmembrane helix</keyword>
<name>A0A815DGJ6_9BILA</name>